<reference evidence="5 6" key="1">
    <citation type="journal article" date="2012" name="PLoS Pathog.">
        <title>Diverse lifestyles and strategies of plant pathogenesis encoded in the genomes of eighteen Dothideomycetes fungi.</title>
        <authorList>
            <person name="Ohm R.A."/>
            <person name="Feau N."/>
            <person name="Henrissat B."/>
            <person name="Schoch C.L."/>
            <person name="Horwitz B.A."/>
            <person name="Barry K.W."/>
            <person name="Condon B.J."/>
            <person name="Copeland A.C."/>
            <person name="Dhillon B."/>
            <person name="Glaser F."/>
            <person name="Hesse C.N."/>
            <person name="Kosti I."/>
            <person name="LaButti K."/>
            <person name="Lindquist E.A."/>
            <person name="Lucas S."/>
            <person name="Salamov A.A."/>
            <person name="Bradshaw R.E."/>
            <person name="Ciuffetti L."/>
            <person name="Hamelin R.C."/>
            <person name="Kema G.H.J."/>
            <person name="Lawrence C."/>
            <person name="Scott J.A."/>
            <person name="Spatafora J.W."/>
            <person name="Turgeon B.G."/>
            <person name="de Wit P.J.G.M."/>
            <person name="Zhong S."/>
            <person name="Goodwin S.B."/>
            <person name="Grigoriev I.V."/>
        </authorList>
    </citation>
    <scope>NUCLEOTIDE SEQUENCE [LARGE SCALE GENOMIC DNA]</scope>
    <source>
        <strain evidence="5 6">SO2202</strain>
    </source>
</reference>
<sequence>MGSEPALHPDDIVASKADAKCLAVVERTHGDVDSHTPYPAKDEDELIRRDKDISLASFRRFMKNGVPPPGTILVRWQSDPALELLCASKVQLVDRSLLIGDIVKRNVQDSQSGVVLNTFTKCTLQPMCDVTYLNSKILKGILPPGKYDPTTQFCVYPNGQTQPIYDVPASELIEAEAITEESLVVYKDWIGRVEALTNNIRVRLWDNCVVEISDDAGEHPDGTIGSFCVGDIAKTKKGHLRTGTWIFGAYNANTPPCGTVVHVQTVGAEVSWIQRRIGSIDEREPPFLLEAEELESSEFMVYQRERRPNTSTYTAHSTVSNSTIDVTLGQRVRFRDLAGACLKYNTPEQPNKIPRLERQANLGYDLNVFDVLKFETTVSVQWQDLSITIERSIDLLPDPIIDDEHAAWPGEMAHSLRMVPLPNMSNVEQPERIGVVQAVNASERMANVLWLRDSHIHYARDPDEHGSMIPPVVSHSITPSAGVQEEISLYDIEAPGTLNFRRGDIVLIASKPFNTFLDRPTDTTWLGELIDTRLDGTLLVRLGAATQVQDVILRREECILAIRSDGTDHVDAWDEGLDDNYDYSGSEAEDLGVSWDSEAESEEEEEVPVRYEDENGDEMDEDEVENDEWESADEDSEDFVMTDTLHPQTPSNSHSITPAENGDNETEAAQIDAPPLYEILEGDVPSDHRFRSEPTSSIPAHTKRTQKEHKILRNPTSLPTGVYIRSWESRLDLLRCLIIGPADTPYAYAPFVVDFYLPPEFPSVPPQVFFHSWLPISSIGTLGRVNPNLYEDGKVCLSLLGTWQGTKGEGWSAARSTLLQVVVSLLGLVLVREPYYNEAGYEVLVGHEASKRSSTLYSERVYTRAKGFLITALTNLDSTSGLKGLEDVIRWTYLDHGGPKFLDEMIREVEKVLERSDGTQEADGLNIMSKGACIPLRRVLERLHGLAAASQLQ</sequence>
<dbReference type="PANTHER" id="PTHR46116">
    <property type="entry name" value="(E3-INDEPENDENT) E2 UBIQUITIN-CONJUGATING ENZYME"/>
    <property type="match status" value="1"/>
</dbReference>
<dbReference type="GeneID" id="27906756"/>
<dbReference type="InterPro" id="IPR000608">
    <property type="entry name" value="UBC"/>
</dbReference>
<dbReference type="HOGENOM" id="CLU_005619_1_0_1"/>
<dbReference type="CDD" id="cd23837">
    <property type="entry name" value="UBCc_UBE2O"/>
    <property type="match status" value="1"/>
</dbReference>
<feature type="region of interest" description="Disordered" evidence="3">
    <location>
        <begin position="581"/>
        <end position="667"/>
    </location>
</feature>
<evidence type="ECO:0000313" key="6">
    <source>
        <dbReference type="Proteomes" id="UP000016931"/>
    </source>
</evidence>
<dbReference type="SUPFAM" id="SSF54495">
    <property type="entry name" value="UBC-like"/>
    <property type="match status" value="1"/>
</dbReference>
<evidence type="ECO:0000256" key="1">
    <source>
        <dbReference type="ARBA" id="ARBA00022679"/>
    </source>
</evidence>
<feature type="region of interest" description="Disordered" evidence="3">
    <location>
        <begin position="688"/>
        <end position="708"/>
    </location>
</feature>
<dbReference type="PANTHER" id="PTHR46116:SF15">
    <property type="entry name" value="(E3-INDEPENDENT) E2 UBIQUITIN-CONJUGATING ENZYME"/>
    <property type="match status" value="1"/>
</dbReference>
<dbReference type="SMART" id="SM00212">
    <property type="entry name" value="UBCc"/>
    <property type="match status" value="1"/>
</dbReference>
<dbReference type="PROSITE" id="PS50127">
    <property type="entry name" value="UBC_2"/>
    <property type="match status" value="1"/>
</dbReference>
<dbReference type="InterPro" id="IPR057735">
    <property type="entry name" value="UBE2O-like_tSH3-B"/>
</dbReference>
<feature type="compositionally biased region" description="Acidic residues" evidence="3">
    <location>
        <begin position="597"/>
        <end position="606"/>
    </location>
</feature>
<accession>M3C2P9</accession>
<dbReference type="Pfam" id="PF23046">
    <property type="entry name" value="tSH3-B_UBE2O"/>
    <property type="match status" value="1"/>
</dbReference>
<dbReference type="OrthoDB" id="47801at2759"/>
<keyword evidence="1" id="KW-0808">Transferase</keyword>
<feature type="compositionally biased region" description="Polar residues" evidence="3">
    <location>
        <begin position="645"/>
        <end position="658"/>
    </location>
</feature>
<evidence type="ECO:0000259" key="4">
    <source>
        <dbReference type="PROSITE" id="PS50127"/>
    </source>
</evidence>
<name>M3C2P9_SPHMS</name>
<dbReference type="GO" id="GO:0061631">
    <property type="term" value="F:ubiquitin conjugating enzyme activity"/>
    <property type="evidence" value="ECO:0007669"/>
    <property type="project" value="TreeGrafter"/>
</dbReference>
<dbReference type="OMA" id="EMWIEYE"/>
<keyword evidence="6" id="KW-1185">Reference proteome</keyword>
<evidence type="ECO:0000313" key="5">
    <source>
        <dbReference type="EMBL" id="EMF14541.1"/>
    </source>
</evidence>
<evidence type="ECO:0000256" key="2">
    <source>
        <dbReference type="ARBA" id="ARBA00022786"/>
    </source>
</evidence>
<dbReference type="AlphaFoldDB" id="M3C2P9"/>
<evidence type="ECO:0000256" key="3">
    <source>
        <dbReference type="SAM" id="MobiDB-lite"/>
    </source>
</evidence>
<dbReference type="Pfam" id="PF00179">
    <property type="entry name" value="UQ_con"/>
    <property type="match status" value="1"/>
</dbReference>
<feature type="compositionally biased region" description="Acidic residues" evidence="3">
    <location>
        <begin position="614"/>
        <end position="640"/>
    </location>
</feature>
<dbReference type="EMBL" id="KB456262">
    <property type="protein sequence ID" value="EMF14541.1"/>
    <property type="molecule type" value="Genomic_DNA"/>
</dbReference>
<feature type="domain" description="UBC core" evidence="4">
    <location>
        <begin position="700"/>
        <end position="870"/>
    </location>
</feature>
<dbReference type="eggNOG" id="KOG0895">
    <property type="taxonomic scope" value="Eukaryota"/>
</dbReference>
<dbReference type="Proteomes" id="UP000016931">
    <property type="component" value="Unassembled WGS sequence"/>
</dbReference>
<protein>
    <recommendedName>
        <fullName evidence="4">UBC core domain-containing protein</fullName>
    </recommendedName>
</protein>
<dbReference type="STRING" id="692275.M3C2P9"/>
<dbReference type="InterPro" id="IPR016135">
    <property type="entry name" value="UBQ-conjugating_enzyme/RWD"/>
</dbReference>
<proteinExistence type="predicted"/>
<dbReference type="Gene3D" id="3.10.110.10">
    <property type="entry name" value="Ubiquitin Conjugating Enzyme"/>
    <property type="match status" value="1"/>
</dbReference>
<dbReference type="RefSeq" id="XP_016762662.1">
    <property type="nucleotide sequence ID" value="XM_016909619.1"/>
</dbReference>
<gene>
    <name evidence="5" type="ORF">SEPMUDRAFT_62997</name>
</gene>
<organism evidence="5 6">
    <name type="scientific">Sphaerulina musiva (strain SO2202)</name>
    <name type="common">Poplar stem canker fungus</name>
    <name type="synonym">Septoria musiva</name>
    <dbReference type="NCBI Taxonomy" id="692275"/>
    <lineage>
        <taxon>Eukaryota</taxon>
        <taxon>Fungi</taxon>
        <taxon>Dikarya</taxon>
        <taxon>Ascomycota</taxon>
        <taxon>Pezizomycotina</taxon>
        <taxon>Dothideomycetes</taxon>
        <taxon>Dothideomycetidae</taxon>
        <taxon>Mycosphaerellales</taxon>
        <taxon>Mycosphaerellaceae</taxon>
        <taxon>Sphaerulina</taxon>
    </lineage>
</organism>
<keyword evidence="2" id="KW-0833">Ubl conjugation pathway</keyword>